<keyword evidence="9" id="KW-0611">Plant defense</keyword>
<dbReference type="EMBL" id="JBJXBP010000461">
    <property type="protein sequence ID" value="KAL3807814.1"/>
    <property type="molecule type" value="Genomic_DNA"/>
</dbReference>
<gene>
    <name evidence="14" type="ORF">ACJIZ3_000357</name>
</gene>
<accession>A0ABD3R4W8</accession>
<feature type="domain" description="Disease resistance protein winged helix" evidence="12">
    <location>
        <begin position="405"/>
        <end position="473"/>
    </location>
</feature>
<evidence type="ECO:0000256" key="8">
    <source>
        <dbReference type="ARBA" id="ARBA00022741"/>
    </source>
</evidence>
<dbReference type="InterPro" id="IPR032675">
    <property type="entry name" value="LRR_dom_sf"/>
</dbReference>
<dbReference type="InterPro" id="IPR044974">
    <property type="entry name" value="Disease_R_plants"/>
</dbReference>
<evidence type="ECO:0000256" key="9">
    <source>
        <dbReference type="ARBA" id="ARBA00022821"/>
    </source>
</evidence>
<evidence type="ECO:0000256" key="3">
    <source>
        <dbReference type="ARBA" id="ARBA00008894"/>
    </source>
</evidence>
<comment type="caution">
    <text evidence="14">The sequence shown here is derived from an EMBL/GenBank/DDBJ whole genome shotgun (WGS) entry which is preliminary data.</text>
</comment>
<evidence type="ECO:0000259" key="12">
    <source>
        <dbReference type="Pfam" id="PF23559"/>
    </source>
</evidence>
<evidence type="ECO:0008006" key="16">
    <source>
        <dbReference type="Google" id="ProtNLM"/>
    </source>
</evidence>
<keyword evidence="5" id="KW-0433">Leucine-rich repeat</keyword>
<keyword evidence="10" id="KW-0067">ATP-binding</keyword>
<dbReference type="Gene3D" id="3.80.10.10">
    <property type="entry name" value="Ribonuclease Inhibitor"/>
    <property type="match status" value="1"/>
</dbReference>
<comment type="subcellular location">
    <subcellularLocation>
        <location evidence="2">Cytoplasm</location>
    </subcellularLocation>
</comment>
<dbReference type="Pfam" id="PF23559">
    <property type="entry name" value="WHD_DRP"/>
    <property type="match status" value="1"/>
</dbReference>
<dbReference type="Gene3D" id="1.10.8.430">
    <property type="entry name" value="Helical domain of apoptotic protease-activating factors"/>
    <property type="match status" value="1"/>
</dbReference>
<keyword evidence="7" id="KW-0677">Repeat</keyword>
<evidence type="ECO:0000256" key="4">
    <source>
        <dbReference type="ARBA" id="ARBA00022490"/>
    </source>
</evidence>
<dbReference type="InterPro" id="IPR002182">
    <property type="entry name" value="NB-ARC"/>
</dbReference>
<dbReference type="Gene3D" id="1.20.5.4130">
    <property type="match status" value="1"/>
</dbReference>
<dbReference type="GO" id="GO:0051607">
    <property type="term" value="P:defense response to virus"/>
    <property type="evidence" value="ECO:0007669"/>
    <property type="project" value="UniProtKB-ARBA"/>
</dbReference>
<dbReference type="FunFam" id="1.10.10.10:FF:000322">
    <property type="entry name" value="Probable disease resistance protein At1g63360"/>
    <property type="match status" value="1"/>
</dbReference>
<keyword evidence="4" id="KW-0963">Cytoplasm</keyword>
<dbReference type="GO" id="GO:0009626">
    <property type="term" value="P:plant-type hypersensitive response"/>
    <property type="evidence" value="ECO:0007669"/>
    <property type="project" value="UniProtKB-KW"/>
</dbReference>
<reference evidence="14 15" key="1">
    <citation type="submission" date="2024-12" db="EMBL/GenBank/DDBJ databases">
        <title>The unique morphological basis and parallel evolutionary history of personate flowers in Penstemon.</title>
        <authorList>
            <person name="Depatie T.H."/>
            <person name="Wessinger C.A."/>
        </authorList>
    </citation>
    <scope>NUCLEOTIDE SEQUENCE [LARGE SCALE GENOMIC DNA]</scope>
    <source>
        <strain evidence="14">WTNN_2</strain>
        <tissue evidence="14">Leaf</tissue>
    </source>
</reference>
<evidence type="ECO:0000259" key="13">
    <source>
        <dbReference type="Pfam" id="PF23598"/>
    </source>
</evidence>
<dbReference type="Proteomes" id="UP001634393">
    <property type="component" value="Unassembled WGS sequence"/>
</dbReference>
<evidence type="ECO:0000256" key="10">
    <source>
        <dbReference type="ARBA" id="ARBA00022840"/>
    </source>
</evidence>
<dbReference type="InterPro" id="IPR055414">
    <property type="entry name" value="LRR_R13L4/SHOC2-like"/>
</dbReference>
<evidence type="ECO:0000256" key="1">
    <source>
        <dbReference type="ARBA" id="ARBA00002074"/>
    </source>
</evidence>
<evidence type="ECO:0000259" key="11">
    <source>
        <dbReference type="Pfam" id="PF00931"/>
    </source>
</evidence>
<dbReference type="InterPro" id="IPR058922">
    <property type="entry name" value="WHD_DRP"/>
</dbReference>
<keyword evidence="8" id="KW-0547">Nucleotide-binding</keyword>
<organism evidence="14 15">
    <name type="scientific">Penstemon smallii</name>
    <dbReference type="NCBI Taxonomy" id="265156"/>
    <lineage>
        <taxon>Eukaryota</taxon>
        <taxon>Viridiplantae</taxon>
        <taxon>Streptophyta</taxon>
        <taxon>Embryophyta</taxon>
        <taxon>Tracheophyta</taxon>
        <taxon>Spermatophyta</taxon>
        <taxon>Magnoliopsida</taxon>
        <taxon>eudicotyledons</taxon>
        <taxon>Gunneridae</taxon>
        <taxon>Pentapetalae</taxon>
        <taxon>asterids</taxon>
        <taxon>lamiids</taxon>
        <taxon>Lamiales</taxon>
        <taxon>Plantaginaceae</taxon>
        <taxon>Cheloneae</taxon>
        <taxon>Penstemon</taxon>
    </lineage>
</organism>
<dbReference type="SUPFAM" id="SSF52540">
    <property type="entry name" value="P-loop containing nucleoside triphosphate hydrolases"/>
    <property type="match status" value="1"/>
</dbReference>
<feature type="domain" description="Disease resistance R13L4/SHOC-2-like LRR" evidence="13">
    <location>
        <begin position="521"/>
        <end position="667"/>
    </location>
</feature>
<dbReference type="InterPro" id="IPR027417">
    <property type="entry name" value="P-loop_NTPase"/>
</dbReference>
<dbReference type="Pfam" id="PF00931">
    <property type="entry name" value="NB-ARC"/>
    <property type="match status" value="1"/>
</dbReference>
<dbReference type="InterPro" id="IPR036388">
    <property type="entry name" value="WH-like_DNA-bd_sf"/>
</dbReference>
<dbReference type="GO" id="GO:0005737">
    <property type="term" value="C:cytoplasm"/>
    <property type="evidence" value="ECO:0007669"/>
    <property type="project" value="UniProtKB-SubCell"/>
</dbReference>
<dbReference type="FunFam" id="3.40.50.300:FF:001091">
    <property type="entry name" value="Probable disease resistance protein At1g61300"/>
    <property type="match status" value="1"/>
</dbReference>
<dbReference type="SUPFAM" id="SSF52058">
    <property type="entry name" value="L domain-like"/>
    <property type="match status" value="1"/>
</dbReference>
<comment type="similarity">
    <text evidence="3">Belongs to the disease resistance NB-LRR family.</text>
</comment>
<dbReference type="PANTHER" id="PTHR23155">
    <property type="entry name" value="DISEASE RESISTANCE PROTEIN RP"/>
    <property type="match status" value="1"/>
</dbReference>
<protein>
    <recommendedName>
        <fullName evidence="16">NB-ARC domain-containing protein</fullName>
    </recommendedName>
</protein>
<comment type="function">
    <text evidence="1">Confers resistance to late blight (Phytophthora infestans) races carrying the avirulence gene Avr1. Resistance proteins guard the plant against pathogens that contain an appropriate avirulence protein via an indirect interaction with this avirulence protein. That triggers a defense system including the hypersensitive response, which restricts the pathogen growth.</text>
</comment>
<evidence type="ECO:0000313" key="14">
    <source>
        <dbReference type="EMBL" id="KAL3807814.1"/>
    </source>
</evidence>
<feature type="domain" description="NB-ARC" evidence="11">
    <location>
        <begin position="151"/>
        <end position="321"/>
    </location>
</feature>
<sequence length="699" mass="80069">MAYSALFSLIQSLEQILSYKSEIQRLHEQASSLLALLDDSPSKFNKTLEGRIRGVAYQAQDIIESHMSNQILSGIGSRRHGFLSSLRNRMSIVGTTITSIMFDRRSDMHTPKLQIHVLRQLIDQFDSVLAQVSASPSRYKSSNKITLVEIEEDLLKIMDQLTKSTSRLSIISIVGVGGIGKTTLARCIYDDPLIEEYFDIRAWTTVSCEYSLHKMLIDLLGSIGHFSVELGQESIDKLEVKLHKSLKGRKYLIVMDDIWDTKAWDDVRRFFPDDNNGSRIILTTRLLGVATYAESSYIHHMRALSLSGSWNLLSQKVFGETRCPPRLEEFGKEIVNNCHGHPLAIVVVGGLLSTIEKTPELWQYVSENISLAITGSGGDFMEILSLSYSHLPQHLKACFLYMGAFPKGKEIHVSHLIKLWVAEGFIKPVEDKSLEEVAKEYLKDLIDRSLVLVSRHSFDGEIKTCSIHDMLLDPCTLKSSEEHFLAIIERDNDWKKISFQRHVSVQFHPLVYPIRVTHSFIRSLLHFGVGISDELLPFTMNLRLLRVLDALLVTFDEFPVEIVEKLVNLKYLAFTCPERNLPPSISNLCNLQTLIVYGDLSPEHIFDLPLEIWELPQLRHIILSRCILQVPSRLWTVPLKNLQTLANVYNFRFTKRVFRLMPNLKKLVVSYVYDSRTIWSPYYFSHFVHLLQLETLKCY</sequence>
<evidence type="ECO:0000256" key="5">
    <source>
        <dbReference type="ARBA" id="ARBA00022614"/>
    </source>
</evidence>
<name>A0ABD3R4W8_9LAMI</name>
<dbReference type="Gene3D" id="1.10.10.10">
    <property type="entry name" value="Winged helix-like DNA-binding domain superfamily/Winged helix DNA-binding domain"/>
    <property type="match status" value="1"/>
</dbReference>
<dbReference type="GO" id="GO:0005524">
    <property type="term" value="F:ATP binding"/>
    <property type="evidence" value="ECO:0007669"/>
    <property type="project" value="UniProtKB-KW"/>
</dbReference>
<keyword evidence="6" id="KW-0381">Hypersensitive response</keyword>
<evidence type="ECO:0000256" key="7">
    <source>
        <dbReference type="ARBA" id="ARBA00022737"/>
    </source>
</evidence>
<evidence type="ECO:0000313" key="15">
    <source>
        <dbReference type="Proteomes" id="UP001634393"/>
    </source>
</evidence>
<dbReference type="PRINTS" id="PR00364">
    <property type="entry name" value="DISEASERSIST"/>
</dbReference>
<dbReference type="AlphaFoldDB" id="A0ABD3R4W8"/>
<proteinExistence type="inferred from homology"/>
<dbReference type="PANTHER" id="PTHR23155:SF1152">
    <property type="entry name" value="AAA+ ATPASE DOMAIN-CONTAINING PROTEIN"/>
    <property type="match status" value="1"/>
</dbReference>
<keyword evidence="15" id="KW-1185">Reference proteome</keyword>
<evidence type="ECO:0000256" key="6">
    <source>
        <dbReference type="ARBA" id="ARBA00022667"/>
    </source>
</evidence>
<dbReference type="InterPro" id="IPR042197">
    <property type="entry name" value="Apaf_helical"/>
</dbReference>
<dbReference type="Gene3D" id="3.40.50.300">
    <property type="entry name" value="P-loop containing nucleotide triphosphate hydrolases"/>
    <property type="match status" value="1"/>
</dbReference>
<evidence type="ECO:0000256" key="2">
    <source>
        <dbReference type="ARBA" id="ARBA00004496"/>
    </source>
</evidence>
<dbReference type="Pfam" id="PF23598">
    <property type="entry name" value="LRR_14"/>
    <property type="match status" value="1"/>
</dbReference>